<feature type="domain" description="CCHC-type" evidence="2">
    <location>
        <begin position="64"/>
        <end position="79"/>
    </location>
</feature>
<dbReference type="GO" id="GO:0008270">
    <property type="term" value="F:zinc ion binding"/>
    <property type="evidence" value="ECO:0007669"/>
    <property type="project" value="UniProtKB-KW"/>
</dbReference>
<dbReference type="AlphaFoldDB" id="A0A183T6H5"/>
<dbReference type="STRING" id="70667.A0A183T6H5"/>
<keyword evidence="1" id="KW-0479">Metal-binding</keyword>
<proteinExistence type="predicted"/>
<dbReference type="OrthoDB" id="10050052at2759"/>
<sequence length="176" mass="18222">MSERRSTCFRCGEEGHFARECPQGGRGGGRGRGGYGGGSRGGGCYNCGEMGHLARDCQRASGGCYNCGEDGHIARECPNPNDGRRGGGDGRGGYSSGNRGCFSCGEEGHLARDCPQGGGRGGYRGGSGDGRTCYRSEWIVLVDEMGHMGANDCSTSAEAEIHLVLYGAGVVTVTYA</sequence>
<dbReference type="EMBL" id="UYSU01037007">
    <property type="protein sequence ID" value="VDL98458.1"/>
    <property type="molecule type" value="Genomic_DNA"/>
</dbReference>
<dbReference type="InterPro" id="IPR001878">
    <property type="entry name" value="Znf_CCHC"/>
</dbReference>
<reference evidence="3 4" key="2">
    <citation type="submission" date="2018-11" db="EMBL/GenBank/DDBJ databases">
        <authorList>
            <consortium name="Pathogen Informatics"/>
        </authorList>
    </citation>
    <scope>NUCLEOTIDE SEQUENCE [LARGE SCALE GENOMIC DNA]</scope>
    <source>
        <strain evidence="3 4">NST_G2</strain>
    </source>
</reference>
<dbReference type="SUPFAM" id="SSF57756">
    <property type="entry name" value="Retrovirus zinc finger-like domains"/>
    <property type="match status" value="3"/>
</dbReference>
<dbReference type="Proteomes" id="UP000275846">
    <property type="component" value="Unassembled WGS sequence"/>
</dbReference>
<evidence type="ECO:0000256" key="1">
    <source>
        <dbReference type="PROSITE-ProRule" id="PRU00047"/>
    </source>
</evidence>
<gene>
    <name evidence="3" type="ORF">SSLN_LOCUS12073</name>
</gene>
<keyword evidence="4" id="KW-1185">Reference proteome</keyword>
<name>A0A183T6H5_SCHSO</name>
<evidence type="ECO:0000313" key="4">
    <source>
        <dbReference type="Proteomes" id="UP000275846"/>
    </source>
</evidence>
<evidence type="ECO:0000313" key="3">
    <source>
        <dbReference type="EMBL" id="VDL98458.1"/>
    </source>
</evidence>
<dbReference type="PANTHER" id="PTHR23002">
    <property type="entry name" value="ZINC FINGER CCHC DOMAIN CONTAINING PROTEIN"/>
    <property type="match status" value="1"/>
</dbReference>
<dbReference type="PROSITE" id="PS50158">
    <property type="entry name" value="ZF_CCHC"/>
    <property type="match status" value="4"/>
</dbReference>
<dbReference type="GO" id="GO:0003676">
    <property type="term" value="F:nucleic acid binding"/>
    <property type="evidence" value="ECO:0007669"/>
    <property type="project" value="InterPro"/>
</dbReference>
<dbReference type="Pfam" id="PF00098">
    <property type="entry name" value="zf-CCHC"/>
    <property type="match status" value="4"/>
</dbReference>
<dbReference type="InterPro" id="IPR036875">
    <property type="entry name" value="Znf_CCHC_sf"/>
</dbReference>
<feature type="domain" description="CCHC-type" evidence="2">
    <location>
        <begin position="44"/>
        <end position="59"/>
    </location>
</feature>
<evidence type="ECO:0000313" key="5">
    <source>
        <dbReference type="WBParaSite" id="SSLN_0001252401-mRNA-1"/>
    </source>
</evidence>
<dbReference type="WBParaSite" id="SSLN_0001252401-mRNA-1">
    <property type="protein sequence ID" value="SSLN_0001252401-mRNA-1"/>
    <property type="gene ID" value="SSLN_0001252401"/>
</dbReference>
<evidence type="ECO:0000259" key="2">
    <source>
        <dbReference type="PROSITE" id="PS50158"/>
    </source>
</evidence>
<dbReference type="SMART" id="SM00343">
    <property type="entry name" value="ZnF_C2HC"/>
    <property type="match status" value="4"/>
</dbReference>
<feature type="domain" description="CCHC-type" evidence="2">
    <location>
        <begin position="8"/>
        <end position="23"/>
    </location>
</feature>
<feature type="domain" description="CCHC-type" evidence="2">
    <location>
        <begin position="101"/>
        <end position="116"/>
    </location>
</feature>
<dbReference type="InterPro" id="IPR051714">
    <property type="entry name" value="Znf_CCHC_NABP"/>
</dbReference>
<reference evidence="5" key="1">
    <citation type="submission" date="2016-06" db="UniProtKB">
        <authorList>
            <consortium name="WormBaseParasite"/>
        </authorList>
    </citation>
    <scope>IDENTIFICATION</scope>
</reference>
<protein>
    <submittedName>
        <fullName evidence="5">CCHC-type domain-containing protein</fullName>
    </submittedName>
</protein>
<keyword evidence="1" id="KW-0863">Zinc-finger</keyword>
<dbReference type="Gene3D" id="4.10.60.10">
    <property type="entry name" value="Zinc finger, CCHC-type"/>
    <property type="match status" value="4"/>
</dbReference>
<accession>A0A183T6H5</accession>
<keyword evidence="1" id="KW-0862">Zinc</keyword>
<organism evidence="5">
    <name type="scientific">Schistocephalus solidus</name>
    <name type="common">Tapeworm</name>
    <dbReference type="NCBI Taxonomy" id="70667"/>
    <lineage>
        <taxon>Eukaryota</taxon>
        <taxon>Metazoa</taxon>
        <taxon>Spiralia</taxon>
        <taxon>Lophotrochozoa</taxon>
        <taxon>Platyhelminthes</taxon>
        <taxon>Cestoda</taxon>
        <taxon>Eucestoda</taxon>
        <taxon>Diphyllobothriidea</taxon>
        <taxon>Diphyllobothriidae</taxon>
        <taxon>Schistocephalus</taxon>
    </lineage>
</organism>